<name>A0A8S9A5Q9_SORMA</name>
<evidence type="ECO:0000313" key="3">
    <source>
        <dbReference type="Proteomes" id="UP000433876"/>
    </source>
</evidence>
<feature type="compositionally biased region" description="Basic and acidic residues" evidence="1">
    <location>
        <begin position="273"/>
        <end position="300"/>
    </location>
</feature>
<feature type="compositionally biased region" description="Basic and acidic residues" evidence="1">
    <location>
        <begin position="113"/>
        <end position="130"/>
    </location>
</feature>
<gene>
    <name evidence="2" type="ORF">SMACR_00253</name>
</gene>
<dbReference type="AlphaFoldDB" id="A0A8S9A5Q9"/>
<sequence length="470" mass="51052">MCKVIMTKYGCGHTIKNYRACENGHDASTGMLGCFSTKAKYCSHPRVEMKTPLLGLCDNCRSEAVKKAGRKPRSESKHKVPLGRSASVKGPPNITLVKGSATGGHEFTQAEPPRGRNKDTSKGKSRESSRHPPLAPRPAPRTALEKGKGRSSSVPPELTLLPATTYNPNGPTIPAPVGSASKYQNRPLPAVPPNSSKSSRIIGGSSGSTSRSNSHSKNGGRPHKGKGREPPAPPVPLSSYSSRPPRGDVNAPIRESQRFLNPGPAPSLPPQHTGREKLPKIIVEELRLEQLDRERRERGRGPVPQQPPPHQPYIKIGYNMPQHQTGQVSHSHSQPHHYPPSASIHMEIHAHVPRRKLSKTRLNEAADHFGSTSRSTSKTRERSASRGRSHGSSKDKKHQKQPSAASSFMTKIKAGLSGWDDEGDDSDSDSSWACQESRAIERGESTLPSRNTSRRTSVHGGPYMHGAMQI</sequence>
<dbReference type="EMBL" id="NMPR01000001">
    <property type="protein sequence ID" value="KAA8636826.1"/>
    <property type="molecule type" value="Genomic_DNA"/>
</dbReference>
<feature type="region of interest" description="Disordered" evidence="1">
    <location>
        <begin position="365"/>
        <end position="470"/>
    </location>
</feature>
<dbReference type="Proteomes" id="UP000433876">
    <property type="component" value="Unassembled WGS sequence"/>
</dbReference>
<accession>A0A8S9A5Q9</accession>
<comment type="caution">
    <text evidence="2">The sequence shown here is derived from an EMBL/GenBank/DDBJ whole genome shotgun (WGS) entry which is preliminary data.</text>
</comment>
<reference evidence="2 3" key="1">
    <citation type="submission" date="2017-07" db="EMBL/GenBank/DDBJ databases">
        <title>Genome sequence of the Sordaria macrospora wild type strain R19027.</title>
        <authorList>
            <person name="Nowrousian M."/>
            <person name="Teichert I."/>
            <person name="Kueck U."/>
        </authorList>
    </citation>
    <scope>NUCLEOTIDE SEQUENCE [LARGE SCALE GENOMIC DNA]</scope>
    <source>
        <strain evidence="2 3">R19027</strain>
        <tissue evidence="2">Mycelium</tissue>
    </source>
</reference>
<organism evidence="2 3">
    <name type="scientific">Sordaria macrospora</name>
    <dbReference type="NCBI Taxonomy" id="5147"/>
    <lineage>
        <taxon>Eukaryota</taxon>
        <taxon>Fungi</taxon>
        <taxon>Dikarya</taxon>
        <taxon>Ascomycota</taxon>
        <taxon>Pezizomycotina</taxon>
        <taxon>Sordariomycetes</taxon>
        <taxon>Sordariomycetidae</taxon>
        <taxon>Sordariales</taxon>
        <taxon>Sordariaceae</taxon>
        <taxon>Sordaria</taxon>
    </lineage>
</organism>
<feature type="compositionally biased region" description="Acidic residues" evidence="1">
    <location>
        <begin position="419"/>
        <end position="428"/>
    </location>
</feature>
<feature type="compositionally biased region" description="Basic and acidic residues" evidence="1">
    <location>
        <begin position="65"/>
        <end position="78"/>
    </location>
</feature>
<evidence type="ECO:0000256" key="1">
    <source>
        <dbReference type="SAM" id="MobiDB-lite"/>
    </source>
</evidence>
<dbReference type="VEuPathDB" id="FungiDB:SMAC_00253"/>
<evidence type="ECO:0000313" key="2">
    <source>
        <dbReference type="EMBL" id="KAA8636826.1"/>
    </source>
</evidence>
<dbReference type="OMA" id="KYCSHPR"/>
<protein>
    <submittedName>
        <fullName evidence="2">Uncharacterized protein</fullName>
    </submittedName>
</protein>
<feature type="compositionally biased region" description="Basic residues" evidence="1">
    <location>
        <begin position="385"/>
        <end position="400"/>
    </location>
</feature>
<proteinExistence type="predicted"/>
<feature type="region of interest" description="Disordered" evidence="1">
    <location>
        <begin position="65"/>
        <end position="349"/>
    </location>
</feature>
<feature type="compositionally biased region" description="Low complexity" evidence="1">
    <location>
        <begin position="195"/>
        <end position="217"/>
    </location>
</feature>